<evidence type="ECO:0000313" key="2">
    <source>
        <dbReference type="Proteomes" id="UP000198852"/>
    </source>
</evidence>
<organism evidence="1 2">
    <name type="scientific">Saccharopolyspora flava</name>
    <dbReference type="NCBI Taxonomy" id="95161"/>
    <lineage>
        <taxon>Bacteria</taxon>
        <taxon>Bacillati</taxon>
        <taxon>Actinomycetota</taxon>
        <taxon>Actinomycetes</taxon>
        <taxon>Pseudonocardiales</taxon>
        <taxon>Pseudonocardiaceae</taxon>
        <taxon>Saccharopolyspora</taxon>
    </lineage>
</organism>
<dbReference type="RefSeq" id="WP_093422383.1">
    <property type="nucleotide sequence ID" value="NZ_FOZX01000010.1"/>
</dbReference>
<sequence>MTTTLRDSGRRHPLTPVAPPRVVDDLYGQDEVATLFGVIAERGPWPLIVAHHFRSTEEYLAVSGGREAKPDATLSDFAAPVFRGYFAKEGVAFYEELRDIYQGRRLLEHAKSVHGAAYGMPHHMLFNLAMPSHSFDAGHFDSGNWRGMSSVDTPIWLLSVMAKSGLFDHWEVKTAQVIAYFYDSDLDGGFTYWPDGPDRAPRRLPSPFWNTGVLADNSRMYHRREASGPRDLRDMPDLEMDSRLHAEGGEWVVRNGDREIGRYTDGEVRTLFHYTALVFDDRADADRYLDHTDDLTPEKVFDVLGDDLSRRGIAFDFPADPMTNPEFIALLNNTYAVSPAEYPPEAPLDIR</sequence>
<evidence type="ECO:0000313" key="1">
    <source>
        <dbReference type="EMBL" id="SFT00277.1"/>
    </source>
</evidence>
<proteinExistence type="predicted"/>
<protein>
    <submittedName>
        <fullName evidence="1">Uncharacterized protein</fullName>
    </submittedName>
</protein>
<keyword evidence="2" id="KW-1185">Reference proteome</keyword>
<dbReference type="AlphaFoldDB" id="A0A1I6UG61"/>
<dbReference type="EMBL" id="FOZX01000010">
    <property type="protein sequence ID" value="SFT00277.1"/>
    <property type="molecule type" value="Genomic_DNA"/>
</dbReference>
<reference evidence="2" key="1">
    <citation type="submission" date="2016-10" db="EMBL/GenBank/DDBJ databases">
        <authorList>
            <person name="Varghese N."/>
            <person name="Submissions S."/>
        </authorList>
    </citation>
    <scope>NUCLEOTIDE SEQUENCE [LARGE SCALE GENOMIC DNA]</scope>
    <source>
        <strain evidence="2">DSM 44771</strain>
    </source>
</reference>
<name>A0A1I6UG61_9PSEU</name>
<gene>
    <name evidence="1" type="ORF">SAMN05660874_04892</name>
</gene>
<dbReference type="OrthoDB" id="4507925at2"/>
<accession>A0A1I6UG61</accession>
<dbReference type="Proteomes" id="UP000198852">
    <property type="component" value="Unassembled WGS sequence"/>
</dbReference>
<dbReference type="STRING" id="95161.SAMN05660874_04892"/>